<dbReference type="EMBL" id="LAZR01008013">
    <property type="protein sequence ID" value="KKM81490.1"/>
    <property type="molecule type" value="Genomic_DNA"/>
</dbReference>
<proteinExistence type="predicted"/>
<protein>
    <recommendedName>
        <fullName evidence="2">SprT-like domain-containing protein</fullName>
    </recommendedName>
</protein>
<dbReference type="AlphaFoldDB" id="A0A0F9MXX2"/>
<accession>A0A0F9MXX2</accession>
<reference evidence="1" key="1">
    <citation type="journal article" date="2015" name="Nature">
        <title>Complex archaea that bridge the gap between prokaryotes and eukaryotes.</title>
        <authorList>
            <person name="Spang A."/>
            <person name="Saw J.H."/>
            <person name="Jorgensen S.L."/>
            <person name="Zaremba-Niedzwiedzka K."/>
            <person name="Martijn J."/>
            <person name="Lind A.E."/>
            <person name="van Eijk R."/>
            <person name="Schleper C."/>
            <person name="Guy L."/>
            <person name="Ettema T.J."/>
        </authorList>
    </citation>
    <scope>NUCLEOTIDE SEQUENCE</scope>
</reference>
<sequence length="148" mass="17110">MAKTLTTVDEIQDRFVEFLSEWKTRIPALRSWALNVHITTDPMPKHMAYAAKTGAYTEAWSKYEDATINLHLPPEDLSVTKEELEEIAIHELMHILTSPWNEGWQAAMGDKLTEETTDILLIMEEQVCTRLACAFMRTKYPKHEECVQ</sequence>
<organism evidence="1">
    <name type="scientific">marine sediment metagenome</name>
    <dbReference type="NCBI Taxonomy" id="412755"/>
    <lineage>
        <taxon>unclassified sequences</taxon>
        <taxon>metagenomes</taxon>
        <taxon>ecological metagenomes</taxon>
    </lineage>
</organism>
<evidence type="ECO:0008006" key="2">
    <source>
        <dbReference type="Google" id="ProtNLM"/>
    </source>
</evidence>
<evidence type="ECO:0000313" key="1">
    <source>
        <dbReference type="EMBL" id="KKM81490.1"/>
    </source>
</evidence>
<name>A0A0F9MXX2_9ZZZZ</name>
<comment type="caution">
    <text evidence="1">The sequence shown here is derived from an EMBL/GenBank/DDBJ whole genome shotgun (WGS) entry which is preliminary data.</text>
</comment>
<gene>
    <name evidence="1" type="ORF">LCGC14_1329350</name>
</gene>